<dbReference type="EMBL" id="RKKU01000005">
    <property type="protein sequence ID" value="ROZ86323.1"/>
    <property type="molecule type" value="Genomic_DNA"/>
</dbReference>
<evidence type="ECO:0000313" key="4">
    <source>
        <dbReference type="EMBL" id="ROZ86323.1"/>
    </source>
</evidence>
<evidence type="ECO:0000256" key="2">
    <source>
        <dbReference type="SAM" id="MobiDB-lite"/>
    </source>
</evidence>
<accession>A0ABX9XJM2</accession>
<dbReference type="PROSITE" id="PS51257">
    <property type="entry name" value="PROKAR_LIPOPROTEIN"/>
    <property type="match status" value="1"/>
</dbReference>
<dbReference type="InterPro" id="IPR001775">
    <property type="entry name" value="GspD/PilQ"/>
</dbReference>
<dbReference type="PRINTS" id="PR00811">
    <property type="entry name" value="BCTERIALGSPD"/>
</dbReference>
<reference evidence="4 5" key="1">
    <citation type="submission" date="2018-11" db="EMBL/GenBank/DDBJ databases">
        <authorList>
            <person name="Jang G.I."/>
            <person name="Hwang C.Y."/>
        </authorList>
    </citation>
    <scope>NUCLEOTIDE SEQUENCE [LARGE SCALE GENOMIC DNA]</scope>
    <source>
        <strain evidence="4 5">SSM26</strain>
    </source>
</reference>
<proteinExistence type="inferred from homology"/>
<dbReference type="PANTHER" id="PTHR30332">
    <property type="entry name" value="PROBABLE GENERAL SECRETION PATHWAY PROTEIN D"/>
    <property type="match status" value="1"/>
</dbReference>
<dbReference type="Pfam" id="PF00263">
    <property type="entry name" value="Secretin"/>
    <property type="match status" value="1"/>
</dbReference>
<evidence type="ECO:0000259" key="3">
    <source>
        <dbReference type="Pfam" id="PF00263"/>
    </source>
</evidence>
<dbReference type="InterPro" id="IPR004846">
    <property type="entry name" value="T2SS/T3SS_dom"/>
</dbReference>
<gene>
    <name evidence="4" type="primary">mshL</name>
    <name evidence="4" type="ORF">EF096_06180</name>
</gene>
<comment type="similarity">
    <text evidence="1">Belongs to the bacterial secretin family.</text>
</comment>
<dbReference type="Proteomes" id="UP000275199">
    <property type="component" value="Unassembled WGS sequence"/>
</dbReference>
<dbReference type="Gene3D" id="3.30.1370.130">
    <property type="match status" value="1"/>
</dbReference>
<evidence type="ECO:0000313" key="5">
    <source>
        <dbReference type="Proteomes" id="UP000275199"/>
    </source>
</evidence>
<comment type="caution">
    <text evidence="4">The sequence shown here is derived from an EMBL/GenBank/DDBJ whole genome shotgun (WGS) entry which is preliminary data.</text>
</comment>
<dbReference type="InterPro" id="IPR013358">
    <property type="entry name" value="Pilus_biogenesis_MshL"/>
</dbReference>
<name>A0ABX9XJM2_9PSED</name>
<feature type="domain" description="Type II/III secretion system secretin-like" evidence="3">
    <location>
        <begin position="389"/>
        <end position="569"/>
    </location>
</feature>
<dbReference type="PANTHER" id="PTHR30332:SF17">
    <property type="entry name" value="TYPE IV PILIATION SYSTEM PROTEIN DR_0774-RELATED"/>
    <property type="match status" value="1"/>
</dbReference>
<dbReference type="InterPro" id="IPR050810">
    <property type="entry name" value="Bact_Secretion_Sys_Channel"/>
</dbReference>
<dbReference type="NCBIfam" id="TIGR02519">
    <property type="entry name" value="pilus_MshL"/>
    <property type="match status" value="1"/>
</dbReference>
<sequence length="569" mass="60322">MNLDPRIALRFKRSFWLSAVVATTLSGCSVGPSKVDAKKVQAVDERSQPLLQERLVQESDKLRVLQDELRKSLEQTQPPVLEPMVPRFNPLDAINVSLQANDEDVRNLLKAIADQAGLNLVLPGTLSSDPRTISLSLNSVPASQAFEEITKSLDLSGEVHNNMLVVQEFKEQVFDLDFLLTMSTADFNAGGDVFGASSTGGDGASSASAGSGSSGLRSSFSVSGRNTNDVNPYEQIDRMLVALIGESSAERNPFEQSMGSGQQPAYMLNRSTGTLFVRGRPSQLAAVGRLVEHYKSVLNRQVLIEAQILDIELNDQFSYGVDWNILRANAALSYASNPLTLGAINTTVPDAINAGRSVLIPSTALGTAGTPSLGIAQGGDHHNIGLDLMKTFGTIHILSNPSIRVRNTQPAVVSVGSNIRYIAQSSSNTQNGGGGLLATTASVVTSNVFDGVMLGVIPFVSQDGSIHLTINPMQTSVQENSLALVDVGSTENPLKISLPRVDFKGMTTSLSLNDGDMVIIGGLIGENGSRTKDGLPGISDIPFVGGILGGQAESTSARELVLVLRVQIL</sequence>
<organism evidence="4 5">
    <name type="scientific">Pseudomonas neustonica</name>
    <dbReference type="NCBI Taxonomy" id="2487346"/>
    <lineage>
        <taxon>Bacteria</taxon>
        <taxon>Pseudomonadati</taxon>
        <taxon>Pseudomonadota</taxon>
        <taxon>Gammaproteobacteria</taxon>
        <taxon>Pseudomonadales</taxon>
        <taxon>Pseudomonadaceae</taxon>
        <taxon>Pseudomonas</taxon>
    </lineage>
</organism>
<feature type="compositionally biased region" description="Low complexity" evidence="2">
    <location>
        <begin position="204"/>
        <end position="224"/>
    </location>
</feature>
<dbReference type="RefSeq" id="WP_123888753.1">
    <property type="nucleotide sequence ID" value="NZ_RKKU01000005.1"/>
</dbReference>
<evidence type="ECO:0000256" key="1">
    <source>
        <dbReference type="RuleBase" id="RU004003"/>
    </source>
</evidence>
<keyword evidence="5" id="KW-1185">Reference proteome</keyword>
<protein>
    <submittedName>
        <fullName evidence="4">Pilus (MSHA type) biogenesis protein MshL</fullName>
    </submittedName>
</protein>
<feature type="region of interest" description="Disordered" evidence="2">
    <location>
        <begin position="199"/>
        <end position="224"/>
    </location>
</feature>